<gene>
    <name evidence="6" type="ORF">NCI00_15485</name>
</gene>
<keyword evidence="2" id="KW-0238">DNA-binding</keyword>
<evidence type="ECO:0000256" key="2">
    <source>
        <dbReference type="ARBA" id="ARBA00023125"/>
    </source>
</evidence>
<dbReference type="InterPro" id="IPR018060">
    <property type="entry name" value="HTH_AraC"/>
</dbReference>
<keyword evidence="7" id="KW-1185">Reference proteome</keyword>
<dbReference type="PROSITE" id="PS00041">
    <property type="entry name" value="HTH_ARAC_FAMILY_1"/>
    <property type="match status" value="1"/>
</dbReference>
<keyword evidence="1" id="KW-0805">Transcription regulation</keyword>
<feature type="transmembrane region" description="Helical" evidence="4">
    <location>
        <begin position="92"/>
        <end position="111"/>
    </location>
</feature>
<evidence type="ECO:0000256" key="1">
    <source>
        <dbReference type="ARBA" id="ARBA00023015"/>
    </source>
</evidence>
<dbReference type="Proteomes" id="UP001204772">
    <property type="component" value="Unassembled WGS sequence"/>
</dbReference>
<evidence type="ECO:0000256" key="4">
    <source>
        <dbReference type="SAM" id="Phobius"/>
    </source>
</evidence>
<evidence type="ECO:0000313" key="7">
    <source>
        <dbReference type="Proteomes" id="UP001204772"/>
    </source>
</evidence>
<feature type="transmembrane region" description="Helical" evidence="4">
    <location>
        <begin position="201"/>
        <end position="219"/>
    </location>
</feature>
<feature type="transmembrane region" description="Helical" evidence="4">
    <location>
        <begin position="123"/>
        <end position="143"/>
    </location>
</feature>
<feature type="transmembrane region" description="Helical" evidence="4">
    <location>
        <begin position="31"/>
        <end position="49"/>
    </location>
</feature>
<dbReference type="Gene3D" id="1.10.10.60">
    <property type="entry name" value="Homeodomain-like"/>
    <property type="match status" value="2"/>
</dbReference>
<keyword evidence="4" id="KW-0812">Transmembrane</keyword>
<evidence type="ECO:0000259" key="5">
    <source>
        <dbReference type="PROSITE" id="PS01124"/>
    </source>
</evidence>
<dbReference type="SMART" id="SM00342">
    <property type="entry name" value="HTH_ARAC"/>
    <property type="match status" value="1"/>
</dbReference>
<feature type="transmembrane region" description="Helical" evidence="4">
    <location>
        <begin position="163"/>
        <end position="189"/>
    </location>
</feature>
<dbReference type="SUPFAM" id="SSF46689">
    <property type="entry name" value="Homeodomain-like"/>
    <property type="match status" value="1"/>
</dbReference>
<feature type="transmembrane region" description="Helical" evidence="4">
    <location>
        <begin position="6"/>
        <end position="24"/>
    </location>
</feature>
<dbReference type="PANTHER" id="PTHR43280:SF29">
    <property type="entry name" value="ARAC-FAMILY TRANSCRIPTIONAL REGULATOR"/>
    <property type="match status" value="1"/>
</dbReference>
<dbReference type="PANTHER" id="PTHR43280">
    <property type="entry name" value="ARAC-FAMILY TRANSCRIPTIONAL REGULATOR"/>
    <property type="match status" value="1"/>
</dbReference>
<dbReference type="RefSeq" id="WP_253528990.1">
    <property type="nucleotide sequence ID" value="NZ_JAMZEL010000006.1"/>
</dbReference>
<proteinExistence type="predicted"/>
<keyword evidence="3" id="KW-0804">Transcription</keyword>
<keyword evidence="4" id="KW-0472">Membrane</keyword>
<dbReference type="Pfam" id="PF12833">
    <property type="entry name" value="HTH_18"/>
    <property type="match status" value="1"/>
</dbReference>
<organism evidence="6 7">
    <name type="scientific">Runella salmonicolor</name>
    <dbReference type="NCBI Taxonomy" id="2950278"/>
    <lineage>
        <taxon>Bacteria</taxon>
        <taxon>Pseudomonadati</taxon>
        <taxon>Bacteroidota</taxon>
        <taxon>Cytophagia</taxon>
        <taxon>Cytophagales</taxon>
        <taxon>Spirosomataceae</taxon>
        <taxon>Runella</taxon>
    </lineage>
</organism>
<comment type="caution">
    <text evidence="6">The sequence shown here is derived from an EMBL/GenBank/DDBJ whole genome shotgun (WGS) entry which is preliminary data.</text>
</comment>
<evidence type="ECO:0000256" key="3">
    <source>
        <dbReference type="ARBA" id="ARBA00023163"/>
    </source>
</evidence>
<protein>
    <submittedName>
        <fullName evidence="6">Helix-turn-helix domain-containing protein</fullName>
    </submittedName>
</protein>
<keyword evidence="4" id="KW-1133">Transmembrane helix</keyword>
<feature type="domain" description="HTH araC/xylS-type" evidence="5">
    <location>
        <begin position="270"/>
        <end position="378"/>
    </location>
</feature>
<name>A0ABT1FSX6_9BACT</name>
<dbReference type="InterPro" id="IPR018062">
    <property type="entry name" value="HTH_AraC-typ_CS"/>
</dbReference>
<feature type="transmembrane region" description="Helical" evidence="4">
    <location>
        <begin position="55"/>
        <end position="80"/>
    </location>
</feature>
<dbReference type="PROSITE" id="PS01124">
    <property type="entry name" value="HTH_ARAC_FAMILY_2"/>
    <property type="match status" value="1"/>
</dbReference>
<accession>A0ABT1FSX6</accession>
<evidence type="ECO:0000313" key="6">
    <source>
        <dbReference type="EMBL" id="MCP1383848.1"/>
    </source>
</evidence>
<dbReference type="EMBL" id="JAMZEL010000006">
    <property type="protein sequence ID" value="MCP1383848.1"/>
    <property type="molecule type" value="Genomic_DNA"/>
</dbReference>
<sequence length="385" mass="43914">MIYSLHLLVVFISLICMCLCIRTNTGVHLRYLGGLFLLISIAEFLQFTIPEQLRASSFFLVVPETLRLVIPVMVVGYVRASLGFKNHLYSKWLLIPAFLHLKVFSYLYAAGEVSASDFTNGTFQMSASVAVGIFSALAGLFLFQFLSKNYARLSRSMHPTTSIWLKSIVGFLLFQSVMAFSGVGIRSFWGENSAQFKIYELVGQISLLIWCLGTIFLMIKSPFVLEEFVPDVHVSYWEEERMVGPETKVDNQNHYEQISSKKEIPADIRTKYIEKIREELEVNELFLDSKLTLGSLAKKIDISPHQLSYIINSEWKMNFNEFVNSYRINKAQTLLKDIEYQSATIFAIGIDSGFNSESSFYTAFKKATGHSPKRYRETLKLTSEL</sequence>
<reference evidence="6 7" key="1">
    <citation type="submission" date="2022-06" db="EMBL/GenBank/DDBJ databases">
        <title>Runella sp. S5 genome sequencing.</title>
        <authorList>
            <person name="Park S."/>
        </authorList>
    </citation>
    <scope>NUCLEOTIDE SEQUENCE [LARGE SCALE GENOMIC DNA]</scope>
    <source>
        <strain evidence="6 7">S5</strain>
    </source>
</reference>
<dbReference type="InterPro" id="IPR009057">
    <property type="entry name" value="Homeodomain-like_sf"/>
</dbReference>